<protein>
    <submittedName>
        <fullName evidence="1">Uncharacterized protein</fullName>
    </submittedName>
</protein>
<reference evidence="1 2" key="1">
    <citation type="submission" date="2016-01" db="EMBL/GenBank/DDBJ databases">
        <title>Draft Genome Sequences of Seven Thermophilic Sporeformers Isolated from Foods.</title>
        <authorList>
            <person name="Berendsen E.M."/>
            <person name="Wells-Bennik M.H."/>
            <person name="Krawcyk A.O."/>
            <person name="De Jong A."/>
            <person name="Holsappel S."/>
            <person name="Eijlander R.T."/>
            <person name="Kuipers O.P."/>
        </authorList>
    </citation>
    <scope>NUCLEOTIDE SEQUENCE [LARGE SCALE GENOMIC DNA]</scope>
    <source>
        <strain evidence="1 2">B4110</strain>
    </source>
</reference>
<name>A0A150MXQ4_9BACL</name>
<organism evidence="1 2">
    <name type="scientific">Parageobacillus toebii</name>
    <dbReference type="NCBI Taxonomy" id="153151"/>
    <lineage>
        <taxon>Bacteria</taxon>
        <taxon>Bacillati</taxon>
        <taxon>Bacillota</taxon>
        <taxon>Bacilli</taxon>
        <taxon>Bacillales</taxon>
        <taxon>Anoxybacillaceae</taxon>
        <taxon>Parageobacillus</taxon>
    </lineage>
</organism>
<dbReference type="EMBL" id="LQYW01000066">
    <property type="protein sequence ID" value="KYD29209.1"/>
    <property type="molecule type" value="Genomic_DNA"/>
</dbReference>
<proteinExistence type="predicted"/>
<evidence type="ECO:0000313" key="2">
    <source>
        <dbReference type="Proteomes" id="UP000075324"/>
    </source>
</evidence>
<dbReference type="AlphaFoldDB" id="A0A150MXQ4"/>
<gene>
    <name evidence="1" type="ORF">B4110_3035</name>
</gene>
<accession>A0A150MXQ4</accession>
<comment type="caution">
    <text evidence="1">The sequence shown here is derived from an EMBL/GenBank/DDBJ whole genome shotgun (WGS) entry which is preliminary data.</text>
</comment>
<sequence length="40" mass="4831">MIFIKGLHLDSFQRNGYFFKKKKRGFFTAPCDETVQVRLY</sequence>
<evidence type="ECO:0000313" key="1">
    <source>
        <dbReference type="EMBL" id="KYD29209.1"/>
    </source>
</evidence>
<dbReference type="Proteomes" id="UP000075324">
    <property type="component" value="Unassembled WGS sequence"/>
</dbReference>